<evidence type="ECO:0000259" key="5">
    <source>
        <dbReference type="SMART" id="SM00849"/>
    </source>
</evidence>
<evidence type="ECO:0000256" key="3">
    <source>
        <dbReference type="ARBA" id="ARBA00022801"/>
    </source>
</evidence>
<dbReference type="InterPro" id="IPR051453">
    <property type="entry name" value="MBL_Glyoxalase_II"/>
</dbReference>
<dbReference type="Pfam" id="PF00753">
    <property type="entry name" value="Lactamase_B"/>
    <property type="match status" value="1"/>
</dbReference>
<evidence type="ECO:0000256" key="1">
    <source>
        <dbReference type="ARBA" id="ARBA00001947"/>
    </source>
</evidence>
<proteinExistence type="predicted"/>
<keyword evidence="3 6" id="KW-0378">Hydrolase</keyword>
<gene>
    <name evidence="6" type="ORF">MNBD_NITROSPINAE04-1271</name>
</gene>
<dbReference type="SUPFAM" id="SSF56281">
    <property type="entry name" value="Metallo-hydrolase/oxidoreductase"/>
    <property type="match status" value="1"/>
</dbReference>
<dbReference type="InterPro" id="IPR001279">
    <property type="entry name" value="Metallo-B-lactamas"/>
</dbReference>
<evidence type="ECO:0000256" key="2">
    <source>
        <dbReference type="ARBA" id="ARBA00022723"/>
    </source>
</evidence>
<dbReference type="EMBL" id="UOGA01000016">
    <property type="protein sequence ID" value="VAX14825.1"/>
    <property type="molecule type" value="Genomic_DNA"/>
</dbReference>
<dbReference type="Gene3D" id="3.60.15.10">
    <property type="entry name" value="Ribonuclease Z/Hydroxyacylglutathione hydrolase-like"/>
    <property type="match status" value="1"/>
</dbReference>
<evidence type="ECO:0000256" key="4">
    <source>
        <dbReference type="ARBA" id="ARBA00022833"/>
    </source>
</evidence>
<dbReference type="AlphaFoldDB" id="A0A3B1C857"/>
<keyword evidence="2" id="KW-0479">Metal-binding</keyword>
<reference evidence="6" key="1">
    <citation type="submission" date="2018-06" db="EMBL/GenBank/DDBJ databases">
        <authorList>
            <person name="Zhirakovskaya E."/>
        </authorList>
    </citation>
    <scope>NUCLEOTIDE SEQUENCE</scope>
</reference>
<sequence>MTIQIDTLTVGPLEVNCYIVGCDEHNLCAVIDPGDSPSRILSVIDGKGWKIDKIILTHAHADHTGGIKKIKDTTNAPLLLHKNDAELLTNQAMVDMAQYIGVKPSPEANEFIEDGAKVDICPCLSFTILHTPGHTQGGICLLFGKNLITGDTLFRMSIGRSDLPGGDGPMLLNSIKTTLFKLPDDITVYPGHGEPTSIGYEKANNPFLSGAFE</sequence>
<name>A0A3B1C857_9ZZZZ</name>
<evidence type="ECO:0000313" key="6">
    <source>
        <dbReference type="EMBL" id="VAX14825.1"/>
    </source>
</evidence>
<dbReference type="GO" id="GO:0016787">
    <property type="term" value="F:hydrolase activity"/>
    <property type="evidence" value="ECO:0007669"/>
    <property type="project" value="UniProtKB-KW"/>
</dbReference>
<dbReference type="CDD" id="cd06262">
    <property type="entry name" value="metallo-hydrolase-like_MBL-fold"/>
    <property type="match status" value="1"/>
</dbReference>
<keyword evidence="4" id="KW-0862">Zinc</keyword>
<protein>
    <submittedName>
        <fullName evidence="6">MBL-fold metallo-hydrolase superfamily</fullName>
    </submittedName>
</protein>
<feature type="domain" description="Metallo-beta-lactamase" evidence="5">
    <location>
        <begin position="14"/>
        <end position="192"/>
    </location>
</feature>
<dbReference type="InterPro" id="IPR036866">
    <property type="entry name" value="RibonucZ/Hydroxyglut_hydro"/>
</dbReference>
<dbReference type="GO" id="GO:0046872">
    <property type="term" value="F:metal ion binding"/>
    <property type="evidence" value="ECO:0007669"/>
    <property type="project" value="UniProtKB-KW"/>
</dbReference>
<comment type="cofactor">
    <cofactor evidence="1">
        <name>Zn(2+)</name>
        <dbReference type="ChEBI" id="CHEBI:29105"/>
    </cofactor>
</comment>
<dbReference type="SMART" id="SM00849">
    <property type="entry name" value="Lactamase_B"/>
    <property type="match status" value="1"/>
</dbReference>
<accession>A0A3B1C857</accession>
<organism evidence="6">
    <name type="scientific">hydrothermal vent metagenome</name>
    <dbReference type="NCBI Taxonomy" id="652676"/>
    <lineage>
        <taxon>unclassified sequences</taxon>
        <taxon>metagenomes</taxon>
        <taxon>ecological metagenomes</taxon>
    </lineage>
</organism>
<dbReference type="PANTHER" id="PTHR46233:SF3">
    <property type="entry name" value="HYDROXYACYLGLUTATHIONE HYDROLASE GLOC"/>
    <property type="match status" value="1"/>
</dbReference>
<dbReference type="PANTHER" id="PTHR46233">
    <property type="entry name" value="HYDROXYACYLGLUTATHIONE HYDROLASE GLOC"/>
    <property type="match status" value="1"/>
</dbReference>